<feature type="compositionally biased region" description="Low complexity" evidence="1">
    <location>
        <begin position="92"/>
        <end position="108"/>
    </location>
</feature>
<dbReference type="Proteomes" id="UP000572528">
    <property type="component" value="Unassembled WGS sequence"/>
</dbReference>
<comment type="caution">
    <text evidence="2">The sequence shown here is derived from an EMBL/GenBank/DDBJ whole genome shotgun (WGS) entry which is preliminary data.</text>
</comment>
<organism evidence="2 3">
    <name type="scientific">Actinomyces bowdenii</name>
    <dbReference type="NCBI Taxonomy" id="131109"/>
    <lineage>
        <taxon>Bacteria</taxon>
        <taxon>Bacillati</taxon>
        <taxon>Actinomycetota</taxon>
        <taxon>Actinomycetes</taxon>
        <taxon>Actinomycetales</taxon>
        <taxon>Actinomycetaceae</taxon>
        <taxon>Actinomyces</taxon>
    </lineage>
</organism>
<evidence type="ECO:0000313" key="3">
    <source>
        <dbReference type="Proteomes" id="UP000572528"/>
    </source>
</evidence>
<dbReference type="RefSeq" id="WP_179899319.1">
    <property type="nucleotide sequence ID" value="NZ_JACBXV010000001.1"/>
</dbReference>
<feature type="region of interest" description="Disordered" evidence="1">
    <location>
        <begin position="86"/>
        <end position="122"/>
    </location>
</feature>
<dbReference type="AlphaFoldDB" id="A0A853EJG1"/>
<feature type="compositionally biased region" description="Polar residues" evidence="1">
    <location>
        <begin position="109"/>
        <end position="122"/>
    </location>
</feature>
<accession>A0A853EJG1</accession>
<proteinExistence type="predicted"/>
<protein>
    <submittedName>
        <fullName evidence="2">Uncharacterized protein</fullName>
    </submittedName>
</protein>
<reference evidence="2 3" key="1">
    <citation type="submission" date="2020-07" db="EMBL/GenBank/DDBJ databases">
        <title>MOT database genomes.</title>
        <authorList>
            <person name="Joseph S."/>
            <person name="Aduse-Opoku J."/>
            <person name="Hashim A."/>
            <person name="Wade W."/>
            <person name="Curtis M."/>
        </authorList>
    </citation>
    <scope>NUCLEOTIDE SEQUENCE [LARGE SCALE GENOMIC DNA]</scope>
    <source>
        <strain evidence="2 3">WMus004</strain>
    </source>
</reference>
<dbReference type="EMBL" id="JACBXV010000001">
    <property type="protein sequence ID" value="NYS67976.1"/>
    <property type="molecule type" value="Genomic_DNA"/>
</dbReference>
<evidence type="ECO:0000256" key="1">
    <source>
        <dbReference type="SAM" id="MobiDB-lite"/>
    </source>
</evidence>
<name>A0A853EJG1_9ACTO</name>
<evidence type="ECO:0000313" key="2">
    <source>
        <dbReference type="EMBL" id="NYS67976.1"/>
    </source>
</evidence>
<gene>
    <name evidence="2" type="ORF">HZZ05_00180</name>
</gene>
<sequence>MESAEVSEVMEFIDASELPEGVVGYTSVVTNVETGEKRTVQRIFLRFDHEGEKGLMYLSVTNPSGEPADLSPMDLIDPALRKAEATLDHTGLGSLTPSPAPTTTAGTSEDPSATGSPTQASE</sequence>